<dbReference type="GO" id="GO:0005886">
    <property type="term" value="C:plasma membrane"/>
    <property type="evidence" value="ECO:0007669"/>
    <property type="project" value="UniProtKB-SubCell"/>
</dbReference>
<keyword evidence="19" id="KW-1015">Disulfide bond</keyword>
<dbReference type="NCBIfam" id="TIGR01409">
    <property type="entry name" value="TAT_signal_seq"/>
    <property type="match status" value="1"/>
</dbReference>
<dbReference type="InterPro" id="IPR017941">
    <property type="entry name" value="Rieske_2Fe-2S"/>
</dbReference>
<protein>
    <recommendedName>
        <fullName evidence="6 21">Ubiquinol-cytochrome c reductase iron-sulfur subunit</fullName>
        <ecNumber evidence="5 21">7.1.1.8</ecNumber>
    </recommendedName>
</protein>
<keyword evidence="25" id="KW-1185">Reference proteome</keyword>
<evidence type="ECO:0000256" key="3">
    <source>
        <dbReference type="ARBA" id="ARBA00010651"/>
    </source>
</evidence>
<evidence type="ECO:0000256" key="12">
    <source>
        <dbReference type="ARBA" id="ARBA00022729"/>
    </source>
</evidence>
<evidence type="ECO:0000313" key="25">
    <source>
        <dbReference type="Proteomes" id="UP000281112"/>
    </source>
</evidence>
<evidence type="ECO:0000256" key="10">
    <source>
        <dbReference type="ARBA" id="ARBA00022714"/>
    </source>
</evidence>
<keyword evidence="24" id="KW-0560">Oxidoreductase</keyword>
<comment type="cofactor">
    <cofactor evidence="21">
        <name>[2Fe-2S] cluster</name>
        <dbReference type="ChEBI" id="CHEBI:190135"/>
    </cofactor>
    <text evidence="21">Binds 1 [2Fe-2S] cluster per subunit.</text>
</comment>
<keyword evidence="14 21" id="KW-0249">Electron transport</keyword>
<keyword evidence="17" id="KW-0411">Iron-sulfur</keyword>
<comment type="similarity">
    <text evidence="3">Belongs to the Rieske iron-sulfur protein family.</text>
</comment>
<name>A0A3N9U0X7_9VIBR</name>
<comment type="subunit">
    <text evidence="4 22">The main subunits of complex b-c1 are: cytochrome b, cytochrome c1 and the Rieske protein.</text>
</comment>
<evidence type="ECO:0000256" key="7">
    <source>
        <dbReference type="ARBA" id="ARBA00022448"/>
    </source>
</evidence>
<keyword evidence="8" id="KW-1003">Cell membrane</keyword>
<comment type="catalytic activity">
    <reaction evidence="20 21">
        <text>a quinol + 2 Fe(III)-[cytochrome c](out) = a quinone + 2 Fe(II)-[cytochrome c](out) + 2 H(+)(out)</text>
        <dbReference type="Rhea" id="RHEA:11484"/>
        <dbReference type="Rhea" id="RHEA-COMP:10350"/>
        <dbReference type="Rhea" id="RHEA-COMP:14399"/>
        <dbReference type="ChEBI" id="CHEBI:15378"/>
        <dbReference type="ChEBI" id="CHEBI:24646"/>
        <dbReference type="ChEBI" id="CHEBI:29033"/>
        <dbReference type="ChEBI" id="CHEBI:29034"/>
        <dbReference type="ChEBI" id="CHEBI:132124"/>
        <dbReference type="EC" id="7.1.1.8"/>
    </reaction>
</comment>
<evidence type="ECO:0000256" key="1">
    <source>
        <dbReference type="ARBA" id="ARBA00002444"/>
    </source>
</evidence>
<evidence type="ECO:0000256" key="22">
    <source>
        <dbReference type="RuleBase" id="RU004497"/>
    </source>
</evidence>
<dbReference type="Pfam" id="PF10399">
    <property type="entry name" value="UCR_Fe-S_N"/>
    <property type="match status" value="1"/>
</dbReference>
<dbReference type="RefSeq" id="WP_124937351.1">
    <property type="nucleotide sequence ID" value="NZ_RJVQ01000004.1"/>
</dbReference>
<dbReference type="Gene3D" id="2.102.10.10">
    <property type="entry name" value="Rieske [2Fe-2S] iron-sulphur domain"/>
    <property type="match status" value="1"/>
</dbReference>
<comment type="caution">
    <text evidence="24">The sequence shown here is derived from an EMBL/GenBank/DDBJ whole genome shotgun (WGS) entry which is preliminary data.</text>
</comment>
<evidence type="ECO:0000256" key="15">
    <source>
        <dbReference type="ARBA" id="ARBA00022989"/>
    </source>
</evidence>
<dbReference type="Gene3D" id="1.20.5.510">
    <property type="entry name" value="Single helix bin"/>
    <property type="match status" value="1"/>
</dbReference>
<dbReference type="GO" id="GO:0008121">
    <property type="term" value="F:quinol-cytochrome-c reductase activity"/>
    <property type="evidence" value="ECO:0007669"/>
    <property type="project" value="UniProtKB-EC"/>
</dbReference>
<evidence type="ECO:0000256" key="5">
    <source>
        <dbReference type="ARBA" id="ARBA00012951"/>
    </source>
</evidence>
<evidence type="ECO:0000256" key="17">
    <source>
        <dbReference type="ARBA" id="ARBA00023014"/>
    </source>
</evidence>
<comment type="miscellaneous">
    <text evidence="21">The Rieske protein is a high potential 2Fe-2S protein.</text>
</comment>
<dbReference type="SUPFAM" id="SSF50022">
    <property type="entry name" value="ISP domain"/>
    <property type="match status" value="1"/>
</dbReference>
<dbReference type="InterPro" id="IPR006311">
    <property type="entry name" value="TAT_signal"/>
</dbReference>
<keyword evidence="11" id="KW-0479">Metal-binding</keyword>
<keyword evidence="15" id="KW-1133">Transmembrane helix</keyword>
<evidence type="ECO:0000256" key="8">
    <source>
        <dbReference type="ARBA" id="ARBA00022475"/>
    </source>
</evidence>
<gene>
    <name evidence="24" type="primary">petA</name>
    <name evidence="24" type="ORF">EES38_11575</name>
</gene>
<dbReference type="PROSITE" id="PS51296">
    <property type="entry name" value="RIESKE"/>
    <property type="match status" value="1"/>
</dbReference>
<organism evidence="24 25">
    <name type="scientific">Vibrio viridaestus</name>
    <dbReference type="NCBI Taxonomy" id="2487322"/>
    <lineage>
        <taxon>Bacteria</taxon>
        <taxon>Pseudomonadati</taxon>
        <taxon>Pseudomonadota</taxon>
        <taxon>Gammaproteobacteria</taxon>
        <taxon>Vibrionales</taxon>
        <taxon>Vibrionaceae</taxon>
        <taxon>Vibrio</taxon>
    </lineage>
</organism>
<dbReference type="PRINTS" id="PR00162">
    <property type="entry name" value="RIESKE"/>
</dbReference>
<keyword evidence="16" id="KW-0408">Iron</keyword>
<dbReference type="GO" id="GO:0016491">
    <property type="term" value="F:oxidoreductase activity"/>
    <property type="evidence" value="ECO:0007669"/>
    <property type="project" value="UniProtKB-KW"/>
</dbReference>
<accession>A0A3N9U0X7</accession>
<evidence type="ECO:0000256" key="2">
    <source>
        <dbReference type="ARBA" id="ARBA00004162"/>
    </source>
</evidence>
<dbReference type="InterPro" id="IPR005805">
    <property type="entry name" value="Rieske_Fe-S_prot_C"/>
</dbReference>
<evidence type="ECO:0000256" key="13">
    <source>
        <dbReference type="ARBA" id="ARBA00022967"/>
    </source>
</evidence>
<dbReference type="PROSITE" id="PS51318">
    <property type="entry name" value="TAT"/>
    <property type="match status" value="1"/>
</dbReference>
<evidence type="ECO:0000256" key="9">
    <source>
        <dbReference type="ARBA" id="ARBA00022692"/>
    </source>
</evidence>
<keyword evidence="7 21" id="KW-0813">Transport</keyword>
<evidence type="ECO:0000256" key="14">
    <source>
        <dbReference type="ARBA" id="ARBA00022982"/>
    </source>
</evidence>
<evidence type="ECO:0000256" key="19">
    <source>
        <dbReference type="ARBA" id="ARBA00023157"/>
    </source>
</evidence>
<dbReference type="EMBL" id="RJVQ01000004">
    <property type="protein sequence ID" value="RQW62952.1"/>
    <property type="molecule type" value="Genomic_DNA"/>
</dbReference>
<sequence>MSESPVNKSRRRFLTLSTAVVGGVGVAAVSIPFIKSWQPTSRVVSLGKPIEVDLSHLESGQMMTVEWRGKPIWIVRRPEDVVSRLKEHDHLLIDPDSEVAQQPRYAQNFYRSLKPEYFVAIGVCTHLGCSPKYLPESLNNHIPGVKEGFFCPCHGSCFDMAGRVFSGGPAPLNLVVPDYQFITDSKIVIGDDKGEV</sequence>
<comment type="function">
    <text evidence="1">Component of the ubiquinol-cytochrome c reductase complex (complex III or cytochrome b-c1 complex), which is a respiratory chain that generates an electrochemical potential coupled to ATP synthesis.</text>
</comment>
<evidence type="ECO:0000256" key="21">
    <source>
        <dbReference type="RuleBase" id="RU004494"/>
    </source>
</evidence>
<dbReference type="InterPro" id="IPR014349">
    <property type="entry name" value="Rieske_Fe-S_prot"/>
</dbReference>
<evidence type="ECO:0000256" key="11">
    <source>
        <dbReference type="ARBA" id="ARBA00022723"/>
    </source>
</evidence>
<dbReference type="InterPro" id="IPR019470">
    <property type="entry name" value="Ubiq_cytC_Rdtase_Fe-S_su_TAT"/>
</dbReference>
<comment type="subcellular location">
    <subcellularLocation>
        <location evidence="2">Cell membrane</location>
        <topology evidence="2">Single-pass membrane protein</topology>
    </subcellularLocation>
</comment>
<dbReference type="InterPro" id="IPR019546">
    <property type="entry name" value="TAT_signal_bac_arc"/>
</dbReference>
<feature type="domain" description="Rieske" evidence="23">
    <location>
        <begin position="85"/>
        <end position="188"/>
    </location>
</feature>
<proteinExistence type="inferred from homology"/>
<evidence type="ECO:0000256" key="16">
    <source>
        <dbReference type="ARBA" id="ARBA00023004"/>
    </source>
</evidence>
<dbReference type="InterPro" id="IPR036922">
    <property type="entry name" value="Rieske_2Fe-2S_sf"/>
</dbReference>
<dbReference type="AlphaFoldDB" id="A0A3N9U0X7"/>
<dbReference type="InterPro" id="IPR006317">
    <property type="entry name" value="Ubiquinol_cyt_c_Rdtase_Fe-S-su"/>
</dbReference>
<dbReference type="OrthoDB" id="9767869at2"/>
<evidence type="ECO:0000259" key="23">
    <source>
        <dbReference type="PROSITE" id="PS51296"/>
    </source>
</evidence>
<evidence type="ECO:0000256" key="18">
    <source>
        <dbReference type="ARBA" id="ARBA00023136"/>
    </source>
</evidence>
<evidence type="ECO:0000256" key="4">
    <source>
        <dbReference type="ARBA" id="ARBA00011649"/>
    </source>
</evidence>
<keyword evidence="9" id="KW-0812">Transmembrane</keyword>
<keyword evidence="13" id="KW-1278">Translocase</keyword>
<dbReference type="EC" id="7.1.1.8" evidence="5 21"/>
<evidence type="ECO:0000256" key="6">
    <source>
        <dbReference type="ARBA" id="ARBA00019816"/>
    </source>
</evidence>
<dbReference type="PANTHER" id="PTHR10134">
    <property type="entry name" value="CYTOCHROME B-C1 COMPLEX SUBUNIT RIESKE, MITOCHONDRIAL"/>
    <property type="match status" value="1"/>
</dbReference>
<dbReference type="CDD" id="cd03470">
    <property type="entry name" value="Rieske_cytochrome_bc1"/>
    <property type="match status" value="1"/>
</dbReference>
<evidence type="ECO:0000256" key="20">
    <source>
        <dbReference type="ARBA" id="ARBA00029351"/>
    </source>
</evidence>
<keyword evidence="12" id="KW-0732">Signal</keyword>
<reference evidence="24 25" key="1">
    <citation type="submission" date="2018-11" db="EMBL/GenBank/DDBJ databases">
        <title>Vibrio LJC006 sp. nov., isolated from seawater during the bloom of the enteromorpha.</title>
        <authorList>
            <person name="Liang J."/>
        </authorList>
    </citation>
    <scope>NUCLEOTIDE SEQUENCE [LARGE SCALE GENOMIC DNA]</scope>
    <source>
        <strain evidence="24 25">LJC006</strain>
    </source>
</reference>
<dbReference type="Proteomes" id="UP000281112">
    <property type="component" value="Unassembled WGS sequence"/>
</dbReference>
<evidence type="ECO:0000313" key="24">
    <source>
        <dbReference type="EMBL" id="RQW62952.1"/>
    </source>
</evidence>
<dbReference type="Pfam" id="PF00355">
    <property type="entry name" value="Rieske"/>
    <property type="match status" value="1"/>
</dbReference>
<dbReference type="GO" id="GO:0046872">
    <property type="term" value="F:metal ion binding"/>
    <property type="evidence" value="ECO:0007669"/>
    <property type="project" value="UniProtKB-KW"/>
</dbReference>
<dbReference type="GO" id="GO:0051537">
    <property type="term" value="F:2 iron, 2 sulfur cluster binding"/>
    <property type="evidence" value="ECO:0007669"/>
    <property type="project" value="UniProtKB-KW"/>
</dbReference>
<keyword evidence="10" id="KW-0001">2Fe-2S</keyword>
<dbReference type="NCBIfam" id="TIGR01416">
    <property type="entry name" value="Rieske_proteo"/>
    <property type="match status" value="1"/>
</dbReference>
<keyword evidence="18" id="KW-0472">Membrane</keyword>